<dbReference type="Gene3D" id="3.40.50.1820">
    <property type="entry name" value="alpha/beta hydrolase"/>
    <property type="match status" value="1"/>
</dbReference>
<evidence type="ECO:0000259" key="1">
    <source>
        <dbReference type="Pfam" id="PF01738"/>
    </source>
</evidence>
<dbReference type="InParanoid" id="A0A165ED38"/>
<dbReference type="STRING" id="1353952.A0A165ED38"/>
<evidence type="ECO:0000313" key="2">
    <source>
        <dbReference type="EMBL" id="KZT54599.1"/>
    </source>
</evidence>
<dbReference type="PANTHER" id="PTHR17630:SF44">
    <property type="entry name" value="PROTEIN AIM2"/>
    <property type="match status" value="1"/>
</dbReference>
<dbReference type="Proteomes" id="UP000076842">
    <property type="component" value="Unassembled WGS sequence"/>
</dbReference>
<dbReference type="InterPro" id="IPR002925">
    <property type="entry name" value="Dienelactn_hydro"/>
</dbReference>
<proteinExistence type="predicted"/>
<keyword evidence="2" id="KW-0378">Hydrolase</keyword>
<dbReference type="EMBL" id="KV424011">
    <property type="protein sequence ID" value="KZT54599.1"/>
    <property type="molecule type" value="Genomic_DNA"/>
</dbReference>
<protein>
    <submittedName>
        <fullName evidence="2">Alpha/beta-hydrolase</fullName>
    </submittedName>
</protein>
<dbReference type="SUPFAM" id="SSF53474">
    <property type="entry name" value="alpha/beta-Hydrolases"/>
    <property type="match status" value="1"/>
</dbReference>
<keyword evidence="3" id="KW-1185">Reference proteome</keyword>
<dbReference type="OrthoDB" id="1393670at2759"/>
<dbReference type="InterPro" id="IPR029058">
    <property type="entry name" value="AB_hydrolase_fold"/>
</dbReference>
<dbReference type="GO" id="GO:0016787">
    <property type="term" value="F:hydrolase activity"/>
    <property type="evidence" value="ECO:0007669"/>
    <property type="project" value="UniProtKB-KW"/>
</dbReference>
<dbReference type="PANTHER" id="PTHR17630">
    <property type="entry name" value="DIENELACTONE HYDROLASE"/>
    <property type="match status" value="1"/>
</dbReference>
<evidence type="ECO:0000313" key="3">
    <source>
        <dbReference type="Proteomes" id="UP000076842"/>
    </source>
</evidence>
<gene>
    <name evidence="2" type="ORF">CALCODRAFT_499670</name>
</gene>
<dbReference type="AlphaFoldDB" id="A0A165ED38"/>
<reference evidence="2 3" key="1">
    <citation type="journal article" date="2016" name="Mol. Biol. Evol.">
        <title>Comparative Genomics of Early-Diverging Mushroom-Forming Fungi Provides Insights into the Origins of Lignocellulose Decay Capabilities.</title>
        <authorList>
            <person name="Nagy L.G."/>
            <person name="Riley R."/>
            <person name="Tritt A."/>
            <person name="Adam C."/>
            <person name="Daum C."/>
            <person name="Floudas D."/>
            <person name="Sun H."/>
            <person name="Yadav J.S."/>
            <person name="Pangilinan J."/>
            <person name="Larsson K.H."/>
            <person name="Matsuura K."/>
            <person name="Barry K."/>
            <person name="Labutti K."/>
            <person name="Kuo R."/>
            <person name="Ohm R.A."/>
            <person name="Bhattacharya S.S."/>
            <person name="Shirouzu T."/>
            <person name="Yoshinaga Y."/>
            <person name="Martin F.M."/>
            <person name="Grigoriev I.V."/>
            <person name="Hibbett D.S."/>
        </authorList>
    </citation>
    <scope>NUCLEOTIDE SEQUENCE [LARGE SCALE GENOMIC DNA]</scope>
    <source>
        <strain evidence="2 3">HHB12733</strain>
    </source>
</reference>
<feature type="domain" description="Dienelactone hydrolase" evidence="1">
    <location>
        <begin position="34"/>
        <end position="227"/>
    </location>
</feature>
<dbReference type="Pfam" id="PF01738">
    <property type="entry name" value="DLH"/>
    <property type="match status" value="1"/>
</dbReference>
<name>A0A165ED38_9BASI</name>
<accession>A0A165ED38</accession>
<organism evidence="2 3">
    <name type="scientific">Calocera cornea HHB12733</name>
    <dbReference type="NCBI Taxonomy" id="1353952"/>
    <lineage>
        <taxon>Eukaryota</taxon>
        <taxon>Fungi</taxon>
        <taxon>Dikarya</taxon>
        <taxon>Basidiomycota</taxon>
        <taxon>Agaricomycotina</taxon>
        <taxon>Dacrymycetes</taxon>
        <taxon>Dacrymycetales</taxon>
        <taxon>Dacrymycetaceae</taxon>
        <taxon>Calocera</taxon>
    </lineage>
</organism>
<sequence>MAYLANPSGDHCFQAVKHEGTPVGVWEEFGGVESYVGYPPDKKSDKLLLFYCDVFGPRYLNNQLLIDFFAEQGYLTVAPDYFQGDELEHLGKDPEFDRKKWIDTHVANSPGLVEEWLPALKAKYDTKKVATIGYCFGGPHVVKALTQGDAIAGALVHPAFIKEPDFEGMKQGAIFFSCAETDNTFPADLRHKAEAIVQANKLNYHFQLFSGVVHGFAIRGDPKDENQRMSFSTYLAHVTDDS</sequence>